<keyword evidence="7" id="KW-0460">Magnesium</keyword>
<dbReference type="SMART" id="SM00861">
    <property type="entry name" value="Transket_pyr"/>
    <property type="match status" value="1"/>
</dbReference>
<dbReference type="GO" id="GO:0004591">
    <property type="term" value="F:oxoglutarate dehydrogenase (succinyl-transferring) activity"/>
    <property type="evidence" value="ECO:0007669"/>
    <property type="project" value="UniProtKB-EC"/>
</dbReference>
<proteinExistence type="inferred from homology"/>
<comment type="function">
    <text evidence="12">The 2-oxoglutarate dehydrogenase complex catalyzes the overall conversion of 2-oxoglutarate to succinyl-CoA and CO(2). It contains multiple copies of three enzymatic components: 2-oxoglutarate dehydrogenase (E1), dihydrolipoamide succinyltransferase (E2) and lipoamide dehydrogenase (E3).</text>
</comment>
<evidence type="ECO:0000256" key="10">
    <source>
        <dbReference type="ARBA" id="ARBA00023052"/>
    </source>
</evidence>
<comment type="similarity">
    <text evidence="4">Belongs to the alpha-ketoglutarate dehydrogenase family.</text>
</comment>
<dbReference type="Gene3D" id="3.40.50.11610">
    <property type="entry name" value="Multifunctional 2-oxoglutarate metabolism enzyme, C-terminal domain"/>
    <property type="match status" value="2"/>
</dbReference>
<dbReference type="STRING" id="307507.A0A2V0NTA7"/>
<dbReference type="GO" id="GO:0005739">
    <property type="term" value="C:mitochondrion"/>
    <property type="evidence" value="ECO:0007669"/>
    <property type="project" value="UniProtKB-SubCell"/>
</dbReference>
<dbReference type="InterPro" id="IPR011603">
    <property type="entry name" value="2oxoglutarate_DH_E1"/>
</dbReference>
<evidence type="ECO:0000256" key="6">
    <source>
        <dbReference type="ARBA" id="ARBA00022723"/>
    </source>
</evidence>
<comment type="cofactor">
    <cofactor evidence="2">
        <name>thiamine diphosphate</name>
        <dbReference type="ChEBI" id="CHEBI:58937"/>
    </cofactor>
</comment>
<organism evidence="16 17">
    <name type="scientific">Raphidocelis subcapitata</name>
    <dbReference type="NCBI Taxonomy" id="307507"/>
    <lineage>
        <taxon>Eukaryota</taxon>
        <taxon>Viridiplantae</taxon>
        <taxon>Chlorophyta</taxon>
        <taxon>core chlorophytes</taxon>
        <taxon>Chlorophyceae</taxon>
        <taxon>CS clade</taxon>
        <taxon>Sphaeropleales</taxon>
        <taxon>Selenastraceae</taxon>
        <taxon>Raphidocelis</taxon>
    </lineage>
</organism>
<comment type="cofactor">
    <cofactor evidence="1">
        <name>Mg(2+)</name>
        <dbReference type="ChEBI" id="CHEBI:18420"/>
    </cofactor>
</comment>
<accession>A0A2V0NTA7</accession>
<keyword evidence="10" id="KW-0786">Thiamine pyrophosphate</keyword>
<dbReference type="Proteomes" id="UP000247498">
    <property type="component" value="Unassembled WGS sequence"/>
</dbReference>
<dbReference type="GO" id="GO:0006099">
    <property type="term" value="P:tricarboxylic acid cycle"/>
    <property type="evidence" value="ECO:0007669"/>
    <property type="project" value="TreeGrafter"/>
</dbReference>
<dbReference type="AlphaFoldDB" id="A0A2V0NTA7"/>
<evidence type="ECO:0000256" key="2">
    <source>
        <dbReference type="ARBA" id="ARBA00001964"/>
    </source>
</evidence>
<keyword evidence="9" id="KW-0560">Oxidoreductase</keyword>
<dbReference type="EC" id="1.2.4.2" evidence="5"/>
<dbReference type="InterPro" id="IPR032106">
    <property type="entry name" value="2-oxogl_dehyd_N"/>
</dbReference>
<comment type="caution">
    <text evidence="16">The sequence shown here is derived from an EMBL/GenBank/DDBJ whole genome shotgun (WGS) entry which is preliminary data.</text>
</comment>
<evidence type="ECO:0000256" key="12">
    <source>
        <dbReference type="ARBA" id="ARBA00037426"/>
    </source>
</evidence>
<dbReference type="GO" id="GO:0046872">
    <property type="term" value="F:metal ion binding"/>
    <property type="evidence" value="ECO:0007669"/>
    <property type="project" value="UniProtKB-KW"/>
</dbReference>
<evidence type="ECO:0000259" key="15">
    <source>
        <dbReference type="SMART" id="SM00861"/>
    </source>
</evidence>
<name>A0A2V0NTA7_9CHLO</name>
<keyword evidence="6" id="KW-0479">Metal-binding</keyword>
<comment type="subcellular location">
    <subcellularLocation>
        <location evidence="3">Mitochondrion</location>
    </subcellularLocation>
</comment>
<dbReference type="Pfam" id="PF16870">
    <property type="entry name" value="OxoGdeHyase_C"/>
    <property type="match status" value="1"/>
</dbReference>
<dbReference type="SUPFAM" id="SSF52518">
    <property type="entry name" value="Thiamin diphosphate-binding fold (THDP-binding)"/>
    <property type="match status" value="2"/>
</dbReference>
<dbReference type="EMBL" id="BDRX01000013">
    <property type="protein sequence ID" value="GBF89902.1"/>
    <property type="molecule type" value="Genomic_DNA"/>
</dbReference>
<dbReference type="CDD" id="cd02016">
    <property type="entry name" value="TPP_E1_OGDC_like"/>
    <property type="match status" value="1"/>
</dbReference>
<dbReference type="Pfam" id="PF16078">
    <property type="entry name" value="2-oxogl_dehyd_N"/>
    <property type="match status" value="1"/>
</dbReference>
<evidence type="ECO:0000256" key="8">
    <source>
        <dbReference type="ARBA" id="ARBA00022946"/>
    </source>
</evidence>
<protein>
    <recommendedName>
        <fullName evidence="13">2-oxoglutarate dehydrogenase, mitochondrial</fullName>
        <ecNumber evidence="5">1.2.4.2</ecNumber>
    </recommendedName>
    <alternativeName>
        <fullName evidence="14">2-oxoglutarate dehydrogenase complex component E1</fullName>
    </alternativeName>
</protein>
<dbReference type="Gene3D" id="1.10.287.1150">
    <property type="entry name" value="TPP helical domain"/>
    <property type="match status" value="1"/>
</dbReference>
<dbReference type="FunFam" id="3.40.50.970:FF:000002">
    <property type="entry name" value="2-oxoglutarate dehydrogenase, E1 component"/>
    <property type="match status" value="1"/>
</dbReference>
<dbReference type="Pfam" id="PF00676">
    <property type="entry name" value="E1_dh"/>
    <property type="match status" value="1"/>
</dbReference>
<evidence type="ECO:0000256" key="3">
    <source>
        <dbReference type="ARBA" id="ARBA00004173"/>
    </source>
</evidence>
<evidence type="ECO:0000256" key="11">
    <source>
        <dbReference type="ARBA" id="ARBA00023128"/>
    </source>
</evidence>
<dbReference type="GO" id="GO:0045252">
    <property type="term" value="C:oxoglutarate dehydrogenase complex"/>
    <property type="evidence" value="ECO:0007669"/>
    <property type="project" value="TreeGrafter"/>
</dbReference>
<dbReference type="Pfam" id="PF02779">
    <property type="entry name" value="Transket_pyr"/>
    <property type="match status" value="1"/>
</dbReference>
<dbReference type="InterPro" id="IPR031717">
    <property type="entry name" value="ODO-1/KGD_C"/>
</dbReference>
<evidence type="ECO:0000313" key="17">
    <source>
        <dbReference type="Proteomes" id="UP000247498"/>
    </source>
</evidence>
<evidence type="ECO:0000256" key="13">
    <source>
        <dbReference type="ARBA" id="ARBA00040267"/>
    </source>
</evidence>
<keyword evidence="17" id="KW-1185">Reference proteome</keyword>
<evidence type="ECO:0000313" key="16">
    <source>
        <dbReference type="EMBL" id="GBF89902.1"/>
    </source>
</evidence>
<dbReference type="PIRSF" id="PIRSF000157">
    <property type="entry name" value="Oxoglu_dh_E1"/>
    <property type="match status" value="1"/>
</dbReference>
<dbReference type="InterPro" id="IPR001017">
    <property type="entry name" value="DH_E1"/>
</dbReference>
<dbReference type="PANTHER" id="PTHR23152:SF4">
    <property type="entry name" value="2-OXOADIPATE DEHYDROGENASE COMPLEX COMPONENT E1"/>
    <property type="match status" value="1"/>
</dbReference>
<dbReference type="InterPro" id="IPR005475">
    <property type="entry name" value="Transketolase-like_Pyr-bd"/>
</dbReference>
<gene>
    <name evidence="16" type="ORF">Rsub_02606</name>
</gene>
<dbReference type="InParanoid" id="A0A2V0NTA7"/>
<dbReference type="InterPro" id="IPR042179">
    <property type="entry name" value="KGD_C_sf"/>
</dbReference>
<evidence type="ECO:0000256" key="9">
    <source>
        <dbReference type="ARBA" id="ARBA00023002"/>
    </source>
</evidence>
<dbReference type="PANTHER" id="PTHR23152">
    <property type="entry name" value="2-OXOGLUTARATE DEHYDROGENASE"/>
    <property type="match status" value="1"/>
</dbReference>
<keyword evidence="8" id="KW-0809">Transit peptide</keyword>
<evidence type="ECO:0000256" key="5">
    <source>
        <dbReference type="ARBA" id="ARBA00012280"/>
    </source>
</evidence>
<dbReference type="FunCoup" id="A0A2V0NTA7">
    <property type="interactions" value="1582"/>
</dbReference>
<keyword evidence="11" id="KW-0496">Mitochondrion</keyword>
<evidence type="ECO:0000256" key="1">
    <source>
        <dbReference type="ARBA" id="ARBA00001946"/>
    </source>
</evidence>
<evidence type="ECO:0000256" key="7">
    <source>
        <dbReference type="ARBA" id="ARBA00022842"/>
    </source>
</evidence>
<feature type="domain" description="Transketolase-like pyrimidine-binding" evidence="15">
    <location>
        <begin position="527"/>
        <end position="703"/>
    </location>
</feature>
<dbReference type="OrthoDB" id="413077at2759"/>
<evidence type="ECO:0000256" key="4">
    <source>
        <dbReference type="ARBA" id="ARBA00006936"/>
    </source>
</evidence>
<reference evidence="16 17" key="1">
    <citation type="journal article" date="2018" name="Sci. Rep.">
        <title>Raphidocelis subcapitata (=Pseudokirchneriella subcapitata) provides an insight into genome evolution and environmental adaptations in the Sphaeropleales.</title>
        <authorList>
            <person name="Suzuki S."/>
            <person name="Yamaguchi H."/>
            <person name="Nakajima N."/>
            <person name="Kawachi M."/>
        </authorList>
    </citation>
    <scope>NUCLEOTIDE SEQUENCE [LARGE SCALE GENOMIC DNA]</scope>
    <source>
        <strain evidence="16 17">NIES-35</strain>
    </source>
</reference>
<dbReference type="Gene3D" id="3.40.50.970">
    <property type="match status" value="1"/>
</dbReference>
<dbReference type="InterPro" id="IPR029061">
    <property type="entry name" value="THDP-binding"/>
</dbReference>
<sequence>MVLGGVYTGMLLKRGQGAGKRLLRGYHASKGVAAAEPEPVPLSKLKDSFNDATSVTYLEEMEKRYQDDPGSVDRTWASFFKSLESGVPGEAIAEAFDAFEKGESRVSPLAAAAISNQTIQESMRLVMMVRAYQVNGHFAASLDPLGLDQRPHNPELDPASYGFSEADMDREFFIGSWGGTSGFLSEDRPIRTLREILTRLREAYCGHIGYEYMHIPEREKCNWLRERIETPVEAVFSTKKKQHTLDRLAWSEMFETFCSNKFTAAKRFGLEGCETLIPGMKALIDRVTDLGVESIVMGMPHRGRLNVLANVVRKPMAQIFSEFSGKAQKGAENEYMGSGDVKYHLGTSYNRPTINGKMVHLSLMANPSHLEAVNTCVLGKTRAKQLLSNDDERGKHMGVLLHGDGAFSGQGIVFETLDMCGLPDYSTGGTIHLVVNNQVAFTTDPRKSRSSPYCTDVAKALNCPIFHVNADDVEAVVRTCELAAEWRQRWKTDVVVDLVCYRKYGHNEIDEPMFTQPLMYKKIRGHKNAHQRYVEQLLAEGSLDSAAGNVVRLSGQDVERGTFSHRHATIHDQETGEKYTSLCHVFPGQKPGQLTISNSSLSEFGVLGFELGFSMETPNSLTLWEAQFGDFANGAQAGGALVIFDQFLSSGEAKWLRQSGLVGPEHSSARLERFLQMSDENPYVHRQFRKPLIVMSPKNLLRHPKCKSDLDEFDDVPGDHGIVGVRFKRVIMDDRGLLPKSRAPRPPQETVVKRVVFCTGKVFYELHAERERLGVQDDIAIVRIEQLAPFPFDLVSRELYRYPGAEMVWCQEEPMNMGAYFHIQPRMESCLRAEGRPTTGRITYAGRPPSASTATGFGQVHAQEQARLVGEALDLSFKMQI</sequence>
<dbReference type="GO" id="GO:0030976">
    <property type="term" value="F:thiamine pyrophosphate binding"/>
    <property type="evidence" value="ECO:0007669"/>
    <property type="project" value="InterPro"/>
</dbReference>
<evidence type="ECO:0000256" key="14">
    <source>
        <dbReference type="ARBA" id="ARBA00042984"/>
    </source>
</evidence>